<dbReference type="PANTHER" id="PTHR24269">
    <property type="entry name" value="KREMEN PROTEIN"/>
    <property type="match status" value="1"/>
</dbReference>
<feature type="compositionally biased region" description="Acidic residues" evidence="7">
    <location>
        <begin position="274"/>
        <end position="285"/>
    </location>
</feature>
<organism evidence="10 11">
    <name type="scientific">Arthrobotrys musiformis</name>
    <dbReference type="NCBI Taxonomy" id="47236"/>
    <lineage>
        <taxon>Eukaryota</taxon>
        <taxon>Fungi</taxon>
        <taxon>Dikarya</taxon>
        <taxon>Ascomycota</taxon>
        <taxon>Pezizomycotina</taxon>
        <taxon>Orbiliomycetes</taxon>
        <taxon>Orbiliales</taxon>
        <taxon>Orbiliaceae</taxon>
        <taxon>Arthrobotrys</taxon>
    </lineage>
</organism>
<evidence type="ECO:0000256" key="5">
    <source>
        <dbReference type="ARBA" id="ARBA00023136"/>
    </source>
</evidence>
<gene>
    <name evidence="10" type="ORF">TWF481_006391</name>
</gene>
<dbReference type="InterPro" id="IPR051836">
    <property type="entry name" value="Kremen_rcpt"/>
</dbReference>
<dbReference type="AlphaFoldDB" id="A0AAV9WGL7"/>
<feature type="compositionally biased region" description="Low complexity" evidence="7">
    <location>
        <begin position="382"/>
        <end position="419"/>
    </location>
</feature>
<proteinExistence type="predicted"/>
<evidence type="ECO:0000313" key="11">
    <source>
        <dbReference type="Proteomes" id="UP001370758"/>
    </source>
</evidence>
<dbReference type="Proteomes" id="UP001370758">
    <property type="component" value="Unassembled WGS sequence"/>
</dbReference>
<dbReference type="InterPro" id="IPR002889">
    <property type="entry name" value="WSC_carb-bd"/>
</dbReference>
<evidence type="ECO:0000256" key="6">
    <source>
        <dbReference type="ARBA" id="ARBA00023180"/>
    </source>
</evidence>
<protein>
    <recommendedName>
        <fullName evidence="9">WSC domain-containing protein</fullName>
    </recommendedName>
</protein>
<keyword evidence="5" id="KW-0472">Membrane</keyword>
<keyword evidence="4" id="KW-1133">Transmembrane helix</keyword>
<feature type="region of interest" description="Disordered" evidence="7">
    <location>
        <begin position="156"/>
        <end position="419"/>
    </location>
</feature>
<feature type="signal peptide" evidence="8">
    <location>
        <begin position="1"/>
        <end position="15"/>
    </location>
</feature>
<dbReference type="PROSITE" id="PS51212">
    <property type="entry name" value="WSC"/>
    <property type="match status" value="2"/>
</dbReference>
<evidence type="ECO:0000256" key="8">
    <source>
        <dbReference type="SAM" id="SignalP"/>
    </source>
</evidence>
<feature type="compositionally biased region" description="Acidic residues" evidence="7">
    <location>
        <begin position="244"/>
        <end position="259"/>
    </location>
</feature>
<evidence type="ECO:0000256" key="1">
    <source>
        <dbReference type="ARBA" id="ARBA00004167"/>
    </source>
</evidence>
<evidence type="ECO:0000259" key="9">
    <source>
        <dbReference type="PROSITE" id="PS51212"/>
    </source>
</evidence>
<evidence type="ECO:0000256" key="7">
    <source>
        <dbReference type="SAM" id="MobiDB-lite"/>
    </source>
</evidence>
<dbReference type="PANTHER" id="PTHR24269:SF16">
    <property type="entry name" value="PROTEIN SLG1"/>
    <property type="match status" value="1"/>
</dbReference>
<dbReference type="Pfam" id="PF01822">
    <property type="entry name" value="WSC"/>
    <property type="match status" value="2"/>
</dbReference>
<dbReference type="EMBL" id="JAVHJL010000003">
    <property type="protein sequence ID" value="KAK6507971.1"/>
    <property type="molecule type" value="Genomic_DNA"/>
</dbReference>
<feature type="compositionally biased region" description="Acidic residues" evidence="7">
    <location>
        <begin position="304"/>
        <end position="320"/>
    </location>
</feature>
<feature type="compositionally biased region" description="Low complexity" evidence="7">
    <location>
        <begin position="156"/>
        <end position="243"/>
    </location>
</feature>
<reference evidence="10 11" key="1">
    <citation type="submission" date="2023-08" db="EMBL/GenBank/DDBJ databases">
        <authorList>
            <person name="Palmer J.M."/>
        </authorList>
    </citation>
    <scope>NUCLEOTIDE SEQUENCE [LARGE SCALE GENOMIC DNA]</scope>
    <source>
        <strain evidence="10 11">TWF481</strain>
    </source>
</reference>
<dbReference type="GO" id="GO:0005886">
    <property type="term" value="C:plasma membrane"/>
    <property type="evidence" value="ECO:0007669"/>
    <property type="project" value="TreeGrafter"/>
</dbReference>
<keyword evidence="2" id="KW-0812">Transmembrane</keyword>
<comment type="caution">
    <text evidence="10">The sequence shown here is derived from an EMBL/GenBank/DDBJ whole genome shotgun (WGS) entry which is preliminary data.</text>
</comment>
<sequence length="940" mass="99052">MRLSSFLPFLPLALASPLHNNVNIVPRQATTTHVCNADLVLRALRATANLAEALSFCGAYISVTSTTTISLPTSITTTESAVTTVFYKRDDGTYSSYEDSYEEMLRRRAEGGEVEYPKWLEKTFAPSRVTSACLCLTLPAVSTTVFVTEFVTATAVRTESVKTSSSTTTASEEESTTASSSSTTSEEPEETTSSTTSESTTTSEEPEETTTSSSTTTTSEEESTTTSTTTSEEESTTTTTTTSSEEEEATTTTSSEEESTTTTSEEPEATGGSEEPEATPEDEQVDPTTTEEPGPTTTESEPTGTEEPEADPTTTEEPESDPTTTEEAGTTTTEEPESEPTATEESEPTTTDEPESEPTTSDEPETTTTEEPEPTTTEEPETTTSEGPEPTTTEDPTTDGPSPNGDPTTTTSSPTGTPTVSLGCYIDGISGKALRYQFADDALTPSLCATICSSRGYSYYGVEYSRECYCDNSINTASFQVLSEECDMTCAGDSSIKCGGRDRINIYTFDTSIEGREEPDVGNDDIQYSSLGCYQEPTSGKALTKVFSTGSMTHELCLYYCWRMAATYAGLEYGRECWCGSVLNPDATPASAGSCNVPCAGDSTKTCGAGGYLELYSSGLPVATTTSSSTTSSTPTSTVTTIGTASFTTPTGLCNPVEWSPSTGYNFHFTSDNALSEWISSGVTTDVTTYIVNGDINPSALQILFSGPATVVLERIFPVTPGITYSITWNVLSSVDVDIIAVADGSVSEVIPSSGEFVRKAVEITPSVDSIGISVSITGVDGAEVVLDSVDIRPLSAATTEPLVLGEEVKLVNFRVGGDVSDGVEYVGDIVEVITPSGAGVLGYVDGIDGSARDVELGPVPFTASTVTYGITVTLSQFPGGGEQWVLQTKVKSSKTVGCFVGVYYGGQVFSRTALSGCSGQWDEVRSLPFVIGEGGEWGG</sequence>
<feature type="domain" description="WSC" evidence="9">
    <location>
        <begin position="527"/>
        <end position="619"/>
    </location>
</feature>
<dbReference type="SMART" id="SM00321">
    <property type="entry name" value="WSC"/>
    <property type="match status" value="2"/>
</dbReference>
<feature type="compositionally biased region" description="Low complexity" evidence="7">
    <location>
        <begin position="260"/>
        <end position="273"/>
    </location>
</feature>
<comment type="subcellular location">
    <subcellularLocation>
        <location evidence="1">Membrane</location>
        <topology evidence="1">Single-pass membrane protein</topology>
    </subcellularLocation>
</comment>
<accession>A0AAV9WGL7</accession>
<feature type="compositionally biased region" description="Low complexity" evidence="7">
    <location>
        <begin position="321"/>
        <end position="333"/>
    </location>
</feature>
<evidence type="ECO:0000256" key="4">
    <source>
        <dbReference type="ARBA" id="ARBA00022989"/>
    </source>
</evidence>
<feature type="compositionally biased region" description="Acidic residues" evidence="7">
    <location>
        <begin position="334"/>
        <end position="381"/>
    </location>
</feature>
<feature type="domain" description="WSC" evidence="9">
    <location>
        <begin position="418"/>
        <end position="510"/>
    </location>
</feature>
<keyword evidence="11" id="KW-1185">Reference proteome</keyword>
<keyword evidence="6" id="KW-0325">Glycoprotein</keyword>
<evidence type="ECO:0000256" key="3">
    <source>
        <dbReference type="ARBA" id="ARBA00022729"/>
    </source>
</evidence>
<evidence type="ECO:0000256" key="2">
    <source>
        <dbReference type="ARBA" id="ARBA00022692"/>
    </source>
</evidence>
<evidence type="ECO:0000313" key="10">
    <source>
        <dbReference type="EMBL" id="KAK6507971.1"/>
    </source>
</evidence>
<keyword evidence="3 8" id="KW-0732">Signal</keyword>
<feature type="compositionally biased region" description="Low complexity" evidence="7">
    <location>
        <begin position="287"/>
        <end position="303"/>
    </location>
</feature>
<feature type="chain" id="PRO_5043564281" description="WSC domain-containing protein" evidence="8">
    <location>
        <begin position="16"/>
        <end position="940"/>
    </location>
</feature>
<name>A0AAV9WGL7_9PEZI</name>